<evidence type="ECO:0000256" key="7">
    <source>
        <dbReference type="ARBA" id="ARBA00038848"/>
    </source>
</evidence>
<dbReference type="PANTHER" id="PTHR11247:SF27">
    <property type="entry name" value="LYSOSOMAL THIOESTERASE PPT2"/>
    <property type="match status" value="1"/>
</dbReference>
<comment type="catalytic activity">
    <reaction evidence="8">
        <text>S-hexadecanoyl-N-acetylcysteamine + H2O = N-acetylcysteamine + hexadecanoate + H(+)</text>
        <dbReference type="Rhea" id="RHEA:84099"/>
        <dbReference type="ChEBI" id="CHEBI:7896"/>
        <dbReference type="ChEBI" id="CHEBI:15377"/>
        <dbReference type="ChEBI" id="CHEBI:15378"/>
        <dbReference type="ChEBI" id="CHEBI:74410"/>
        <dbReference type="ChEBI" id="CHEBI:233601"/>
    </reaction>
</comment>
<organism evidence="10 11">
    <name type="scientific">Paramormyrops kingsleyae</name>
    <dbReference type="NCBI Taxonomy" id="1676925"/>
    <lineage>
        <taxon>Eukaryota</taxon>
        <taxon>Metazoa</taxon>
        <taxon>Chordata</taxon>
        <taxon>Craniata</taxon>
        <taxon>Vertebrata</taxon>
        <taxon>Euteleostomi</taxon>
        <taxon>Actinopterygii</taxon>
        <taxon>Neopterygii</taxon>
        <taxon>Teleostei</taxon>
        <taxon>Osteoglossocephala</taxon>
        <taxon>Osteoglossomorpha</taxon>
        <taxon>Osteoglossiformes</taxon>
        <taxon>Mormyridae</taxon>
        <taxon>Paramormyrops</taxon>
    </lineage>
</organism>
<evidence type="ECO:0000256" key="8">
    <source>
        <dbReference type="ARBA" id="ARBA00093223"/>
    </source>
</evidence>
<comment type="similarity">
    <text evidence="2">Belongs to the palmitoyl-protein thioesterase family.</text>
</comment>
<dbReference type="Ensembl" id="ENSPKIT00000013702.1">
    <property type="protein sequence ID" value="ENSPKIP00000032828.1"/>
    <property type="gene ID" value="ENSPKIG00000012763.1"/>
</dbReference>
<keyword evidence="6" id="KW-0458">Lysosome</keyword>
<comment type="function">
    <text evidence="9">Catalyzes the cleavage of thioester bonds from S-palmitoyl-CoA or S-palmitoyl-N-acetylcysteamine (unbranched structures) but does not have activity against palmitoylcysteine or palmitoylated proteins, branched structures or bulky head groups. Conversely, hydrolyzes both long and short chain fatty acyl-CoA substrate.</text>
</comment>
<dbReference type="PANTHER" id="PTHR11247">
    <property type="entry name" value="PALMITOYL-PROTEIN THIOESTERASE/DOLICHYLDIPHOSPHATASE 1"/>
    <property type="match status" value="1"/>
</dbReference>
<dbReference type="KEGG" id="pki:111839078"/>
<proteinExistence type="inferred from homology"/>
<evidence type="ECO:0000256" key="3">
    <source>
        <dbReference type="ARBA" id="ARBA00022729"/>
    </source>
</evidence>
<evidence type="ECO:0000256" key="1">
    <source>
        <dbReference type="ARBA" id="ARBA00004371"/>
    </source>
</evidence>
<reference evidence="10" key="1">
    <citation type="submission" date="2025-05" db="UniProtKB">
        <authorList>
            <consortium name="Ensembl"/>
        </authorList>
    </citation>
    <scope>IDENTIFICATION</scope>
</reference>
<evidence type="ECO:0000256" key="5">
    <source>
        <dbReference type="ARBA" id="ARBA00023180"/>
    </source>
</evidence>
<evidence type="ECO:0000256" key="4">
    <source>
        <dbReference type="ARBA" id="ARBA00022801"/>
    </source>
</evidence>
<dbReference type="GO" id="GO:0016790">
    <property type="term" value="F:thiolester hydrolase activity"/>
    <property type="evidence" value="ECO:0007669"/>
    <property type="project" value="UniProtKB-ARBA"/>
</dbReference>
<dbReference type="FunFam" id="3.40.50.1820:FF:000037">
    <property type="entry name" value="Lysosomal thioesterase PPT2 homolog"/>
    <property type="match status" value="1"/>
</dbReference>
<evidence type="ECO:0000256" key="6">
    <source>
        <dbReference type="ARBA" id="ARBA00023228"/>
    </source>
</evidence>
<name>A0A3B3SR42_9TELE</name>
<dbReference type="OrthoDB" id="155976at2759"/>
<dbReference type="AlphaFoldDB" id="A0A3B3SR42"/>
<comment type="subcellular location">
    <subcellularLocation>
        <location evidence="1">Lysosome</location>
    </subcellularLocation>
</comment>
<evidence type="ECO:0000256" key="9">
    <source>
        <dbReference type="ARBA" id="ARBA00093353"/>
    </source>
</evidence>
<dbReference type="Ensembl" id="ENSPKIT00000013687.1">
    <property type="protein sequence ID" value="ENSPKIP00000032813.1"/>
    <property type="gene ID" value="ENSPKIG00000012763.1"/>
</dbReference>
<dbReference type="InterPro" id="IPR029058">
    <property type="entry name" value="AB_hydrolase_fold"/>
</dbReference>
<dbReference type="GeneTree" id="ENSGT00940000155779"/>
<dbReference type="STRING" id="1676925.ENSPKIP00000032828"/>
<protein>
    <recommendedName>
        <fullName evidence="7">palmitoyl-CoA hydrolase</fullName>
        <ecNumber evidence="7">3.1.2.2</ecNumber>
    </recommendedName>
</protein>
<evidence type="ECO:0000313" key="10">
    <source>
        <dbReference type="Ensembl" id="ENSPKIP00000032813.1"/>
    </source>
</evidence>
<dbReference type="Pfam" id="PF02089">
    <property type="entry name" value="Palm_thioest"/>
    <property type="match status" value="1"/>
</dbReference>
<dbReference type="GO" id="GO:0098599">
    <property type="term" value="F:palmitoyl hydrolase activity"/>
    <property type="evidence" value="ECO:0007669"/>
    <property type="project" value="UniProtKB-ARBA"/>
</dbReference>
<keyword evidence="5" id="KW-0325">Glycoprotein</keyword>
<evidence type="ECO:0000256" key="2">
    <source>
        <dbReference type="ARBA" id="ARBA00010758"/>
    </source>
</evidence>
<dbReference type="EC" id="3.1.2.2" evidence="7"/>
<keyword evidence="3" id="KW-0732">Signal</keyword>
<sequence>MQAYTLSTARYIFWVSLMTTTVSYKPVIIVHGLFDGSRALSNLSRFIHESHPGTDVTVIDLYDHIHSLAPLWKQVEGFKKIIYPIMERASNGVHLICFSQGGLICRGLLSVMPDHNVHTFVSLASPQAGQYGETVYFKHVFPKFVKSKFYIFCYSHAGQKFSICNYWKDPHHMDKYLSASDYLAVLNGERTTGSETDWKTNFLRIKKLVLIGGPDDGVITPWQSSHFGFYDENEAIVEMKEQEVFVKDTFGLKTLVSREDLAVCTFPGVHHTVWHSNESVYQDCIEQWIL</sequence>
<dbReference type="SUPFAM" id="SSF53474">
    <property type="entry name" value="alpha/beta-Hydrolases"/>
    <property type="match status" value="1"/>
</dbReference>
<evidence type="ECO:0000313" key="11">
    <source>
        <dbReference type="Proteomes" id="UP000261540"/>
    </source>
</evidence>
<dbReference type="GO" id="GO:0005764">
    <property type="term" value="C:lysosome"/>
    <property type="evidence" value="ECO:0007669"/>
    <property type="project" value="UniProtKB-SubCell"/>
</dbReference>
<keyword evidence="11" id="KW-1185">Reference proteome</keyword>
<keyword evidence="4" id="KW-0378">Hydrolase</keyword>
<dbReference type="Proteomes" id="UP000261540">
    <property type="component" value="Unplaced"/>
</dbReference>
<dbReference type="Gene3D" id="3.40.50.1820">
    <property type="entry name" value="alpha/beta hydrolase"/>
    <property type="match status" value="1"/>
</dbReference>
<accession>A0A3B3SR42</accession>